<feature type="compositionally biased region" description="Low complexity" evidence="1">
    <location>
        <begin position="210"/>
        <end position="224"/>
    </location>
</feature>
<dbReference type="KEGG" id="btp:D805_0141"/>
<dbReference type="CDD" id="cd00198">
    <property type="entry name" value="vWFA"/>
    <property type="match status" value="1"/>
</dbReference>
<gene>
    <name evidence="3" type="ORF">D805_0141</name>
</gene>
<dbReference type="Proteomes" id="UP000011835">
    <property type="component" value="Chromosome"/>
</dbReference>
<dbReference type="HOGENOM" id="CLU_1048323_0_0_11"/>
<name>M4RD14_9BIFI</name>
<dbReference type="PROSITE" id="PS50234">
    <property type="entry name" value="VWFA"/>
    <property type="match status" value="1"/>
</dbReference>
<dbReference type="Gene3D" id="3.40.50.410">
    <property type="entry name" value="von Willebrand factor, type A domain"/>
    <property type="match status" value="1"/>
</dbReference>
<reference evidence="3 4" key="1">
    <citation type="journal article" date="2013" name="Genome Announc.">
        <title>Complete Genome Sequence of the Probiotic Bifidobacterium thermophilum Strain RBL67.</title>
        <authorList>
            <person name="Jans C."/>
            <person name="Lacroix C."/>
            <person name="Follador R."/>
            <person name="Stevens M.J."/>
        </authorList>
    </citation>
    <scope>NUCLEOTIDE SEQUENCE [LARGE SCALE GENOMIC DNA]</scope>
    <source>
        <strain evidence="3 4">RBL67</strain>
    </source>
</reference>
<evidence type="ECO:0000256" key="1">
    <source>
        <dbReference type="SAM" id="MobiDB-lite"/>
    </source>
</evidence>
<dbReference type="EMBL" id="CP004346">
    <property type="protein sequence ID" value="AGH40408.1"/>
    <property type="molecule type" value="Genomic_DNA"/>
</dbReference>
<dbReference type="PATRIC" id="fig|1254439.12.peg.137"/>
<protein>
    <submittedName>
        <fullName evidence="3">von Willebrand factor A</fullName>
    </submittedName>
</protein>
<dbReference type="SUPFAM" id="SSF53300">
    <property type="entry name" value="vWA-like"/>
    <property type="match status" value="1"/>
</dbReference>
<organism evidence="3 4">
    <name type="scientific">Bifidobacterium thermophilum RBL67</name>
    <dbReference type="NCBI Taxonomy" id="1254439"/>
    <lineage>
        <taxon>Bacteria</taxon>
        <taxon>Bacillati</taxon>
        <taxon>Actinomycetota</taxon>
        <taxon>Actinomycetes</taxon>
        <taxon>Bifidobacteriales</taxon>
        <taxon>Bifidobacteriaceae</taxon>
        <taxon>Bifidobacterium</taxon>
    </lineage>
</organism>
<dbReference type="InterPro" id="IPR002035">
    <property type="entry name" value="VWF_A"/>
</dbReference>
<feature type="region of interest" description="Disordered" evidence="1">
    <location>
        <begin position="194"/>
        <end position="224"/>
    </location>
</feature>
<dbReference type="SMART" id="SM00327">
    <property type="entry name" value="VWA"/>
    <property type="match status" value="1"/>
</dbReference>
<dbReference type="AlphaFoldDB" id="M4RD14"/>
<accession>M4RD14</accession>
<proteinExistence type="predicted"/>
<evidence type="ECO:0000313" key="4">
    <source>
        <dbReference type="Proteomes" id="UP000011835"/>
    </source>
</evidence>
<evidence type="ECO:0000313" key="3">
    <source>
        <dbReference type="EMBL" id="AGH40408.1"/>
    </source>
</evidence>
<sequence length="265" mass="27792">MTGGIGYAVASTATAEGTTGDLTVQPSISKYVKQIPGGDGDQYELHLTASGDRVAAAPADIVIVADKSLSMNDDGRDTNSKKAVKELAGKLLTEQNKELPENQQIRMAVVTFSTNAQLKQEFTTDAQQIASAMTQPPDGGTNWEAALAQANKLSSGRQGVKKYIIFLSDGDPTYRTTSFGACYSQDWSGGGGNSNPTIALKHHAPPRANGTGTSSTGTSGTRTSGWIPMIPCPACMGKAMVTNMDTTTRPRSPKLTSEATLHCTS</sequence>
<feature type="region of interest" description="Disordered" evidence="1">
    <location>
        <begin position="246"/>
        <end position="265"/>
    </location>
</feature>
<dbReference type="RefSeq" id="WP_015449670.1">
    <property type="nucleotide sequence ID" value="NC_020546.1"/>
</dbReference>
<evidence type="ECO:0000259" key="2">
    <source>
        <dbReference type="PROSITE" id="PS50234"/>
    </source>
</evidence>
<dbReference type="InterPro" id="IPR036465">
    <property type="entry name" value="vWFA_dom_sf"/>
</dbReference>
<dbReference type="Pfam" id="PF13519">
    <property type="entry name" value="VWA_2"/>
    <property type="match status" value="1"/>
</dbReference>
<feature type="domain" description="VWFA" evidence="2">
    <location>
        <begin position="60"/>
        <end position="173"/>
    </location>
</feature>
<keyword evidence="4" id="KW-1185">Reference proteome</keyword>